<name>A0A5C6FAT3_9BACT</name>
<dbReference type="AlphaFoldDB" id="A0A5C6FAT3"/>
<reference evidence="2 3" key="1">
    <citation type="submission" date="2019-02" db="EMBL/GenBank/DDBJ databases">
        <title>Deep-cultivation of Planctomycetes and their phenomic and genomic characterization uncovers novel biology.</title>
        <authorList>
            <person name="Wiegand S."/>
            <person name="Jogler M."/>
            <person name="Boedeker C."/>
            <person name="Pinto D."/>
            <person name="Vollmers J."/>
            <person name="Rivas-Marin E."/>
            <person name="Kohn T."/>
            <person name="Peeters S.H."/>
            <person name="Heuer A."/>
            <person name="Rast P."/>
            <person name="Oberbeckmann S."/>
            <person name="Bunk B."/>
            <person name="Jeske O."/>
            <person name="Meyerdierks A."/>
            <person name="Storesund J.E."/>
            <person name="Kallscheuer N."/>
            <person name="Luecker S."/>
            <person name="Lage O.M."/>
            <person name="Pohl T."/>
            <person name="Merkel B.J."/>
            <person name="Hornburger P."/>
            <person name="Mueller R.-W."/>
            <person name="Bruemmer F."/>
            <person name="Labrenz M."/>
            <person name="Spormann A.M."/>
            <person name="Op Den Camp H."/>
            <person name="Overmann J."/>
            <person name="Amann R."/>
            <person name="Jetten M.S.M."/>
            <person name="Mascher T."/>
            <person name="Medema M.H."/>
            <person name="Devos D.P."/>
            <person name="Kaster A.-K."/>
            <person name="Ovreas L."/>
            <person name="Rohde M."/>
            <person name="Galperin M.Y."/>
            <person name="Jogler C."/>
        </authorList>
    </citation>
    <scope>NUCLEOTIDE SEQUENCE [LARGE SCALE GENOMIC DNA]</scope>
    <source>
        <strain evidence="2 3">Poly51</strain>
    </source>
</reference>
<sequence precursor="true">MRRSVLLLLSVCLLSAGTAPSILAQAPANPAAVLVFEVDPERLRESGMLQEPEGFAKNALTKTIPAGKIELSELSRIHGAVSAPTDLQSLKNMAETETLPMEMFIQIQFKSAELAEKAFEQAKSRGVPTTIAGQQFFAVPPNQKAPTNMLVHRYSQDTIEIGTQGFLTSPNREFVKDKLAVAWPQMPTAAIRMAFDLDGVRHLIDYEAMSNSVVAHPAILIVKETSVVRLGVDFSGDTLLWLSFRSEDAETAHRIETVLDSQLITLKNVGAQAISRAGPEMQKPVQAILDSMDSNVDENDVNLVIPNPPGLMDALDKAFPFLGIAN</sequence>
<feature type="signal peptide" evidence="1">
    <location>
        <begin position="1"/>
        <end position="24"/>
    </location>
</feature>
<comment type="caution">
    <text evidence="2">The sequence shown here is derived from an EMBL/GenBank/DDBJ whole genome shotgun (WGS) entry which is preliminary data.</text>
</comment>
<feature type="chain" id="PRO_5022708348" evidence="1">
    <location>
        <begin position="25"/>
        <end position="326"/>
    </location>
</feature>
<dbReference type="EMBL" id="SJPW01000003">
    <property type="protein sequence ID" value="TWU56729.1"/>
    <property type="molecule type" value="Genomic_DNA"/>
</dbReference>
<proteinExistence type="predicted"/>
<evidence type="ECO:0000256" key="1">
    <source>
        <dbReference type="SAM" id="SignalP"/>
    </source>
</evidence>
<gene>
    <name evidence="2" type="ORF">Poly51_26460</name>
</gene>
<accession>A0A5C6FAT3</accession>
<keyword evidence="1" id="KW-0732">Signal</keyword>
<dbReference type="Proteomes" id="UP000318288">
    <property type="component" value="Unassembled WGS sequence"/>
</dbReference>
<evidence type="ECO:0000313" key="2">
    <source>
        <dbReference type="EMBL" id="TWU56729.1"/>
    </source>
</evidence>
<protein>
    <submittedName>
        <fullName evidence="2">Uncharacterized protein</fullName>
    </submittedName>
</protein>
<keyword evidence="3" id="KW-1185">Reference proteome</keyword>
<organism evidence="2 3">
    <name type="scientific">Rubripirellula tenax</name>
    <dbReference type="NCBI Taxonomy" id="2528015"/>
    <lineage>
        <taxon>Bacteria</taxon>
        <taxon>Pseudomonadati</taxon>
        <taxon>Planctomycetota</taxon>
        <taxon>Planctomycetia</taxon>
        <taxon>Pirellulales</taxon>
        <taxon>Pirellulaceae</taxon>
        <taxon>Rubripirellula</taxon>
    </lineage>
</organism>
<evidence type="ECO:0000313" key="3">
    <source>
        <dbReference type="Proteomes" id="UP000318288"/>
    </source>
</evidence>
<dbReference type="RefSeq" id="WP_246114457.1">
    <property type="nucleotide sequence ID" value="NZ_SJPW01000003.1"/>
</dbReference>